<evidence type="ECO:0000259" key="1">
    <source>
        <dbReference type="Pfam" id="PF18765"/>
    </source>
</evidence>
<protein>
    <recommendedName>
        <fullName evidence="1">Polymerase beta nucleotidyltransferase domain-containing protein</fullName>
    </recommendedName>
</protein>
<reference evidence="2" key="2">
    <citation type="journal article" date="2020" name="Microorganisms">
        <title>Osmotic Adaptation and Compatible Solute Biosynthesis of Phototrophic Bacteria as Revealed from Genome Analyses.</title>
        <authorList>
            <person name="Imhoff J.F."/>
            <person name="Rahn T."/>
            <person name="Kunzel S."/>
            <person name="Keller A."/>
            <person name="Neulinger S.C."/>
        </authorList>
    </citation>
    <scope>NUCLEOTIDE SEQUENCE</scope>
    <source>
        <strain evidence="2">DSM 11080</strain>
    </source>
</reference>
<reference evidence="2" key="1">
    <citation type="submission" date="2017-08" db="EMBL/GenBank/DDBJ databases">
        <authorList>
            <person name="Imhoff J.F."/>
            <person name="Rahn T."/>
            <person name="Kuenzel S."/>
            <person name="Neulinger S.C."/>
        </authorList>
    </citation>
    <scope>NUCLEOTIDE SEQUENCE</scope>
    <source>
        <strain evidence="2">DSM 11080</strain>
    </source>
</reference>
<comment type="caution">
    <text evidence="2">The sequence shown here is derived from an EMBL/GenBank/DDBJ whole genome shotgun (WGS) entry which is preliminary data.</text>
</comment>
<keyword evidence="3" id="KW-1185">Reference proteome</keyword>
<gene>
    <name evidence="2" type="ORF">CKO40_05275</name>
</gene>
<dbReference type="InterPro" id="IPR052930">
    <property type="entry name" value="TA_antitoxin_MntA"/>
</dbReference>
<dbReference type="Gene3D" id="3.30.460.10">
    <property type="entry name" value="Beta Polymerase, domain 2"/>
    <property type="match status" value="1"/>
</dbReference>
<evidence type="ECO:0000313" key="3">
    <source>
        <dbReference type="Proteomes" id="UP001296776"/>
    </source>
</evidence>
<dbReference type="Pfam" id="PF18765">
    <property type="entry name" value="Polbeta"/>
    <property type="match status" value="1"/>
</dbReference>
<name>A0AAJ0X992_9GAMM</name>
<dbReference type="InterPro" id="IPR041633">
    <property type="entry name" value="Polbeta"/>
</dbReference>
<proteinExistence type="predicted"/>
<feature type="domain" description="Polymerase beta nucleotidyltransferase" evidence="1">
    <location>
        <begin position="18"/>
        <end position="102"/>
    </location>
</feature>
<dbReference type="PANTHER" id="PTHR43852:SF3">
    <property type="entry name" value="NUCLEOTIDYLTRANSFERASE"/>
    <property type="match status" value="1"/>
</dbReference>
<dbReference type="AlphaFoldDB" id="A0AAJ0X992"/>
<dbReference type="RefSeq" id="WP_200345141.1">
    <property type="nucleotide sequence ID" value="NZ_NRSJ01000006.1"/>
</dbReference>
<dbReference type="PANTHER" id="PTHR43852">
    <property type="entry name" value="NUCLEOTIDYLTRANSFERASE"/>
    <property type="match status" value="1"/>
</dbReference>
<dbReference type="SUPFAM" id="SSF81301">
    <property type="entry name" value="Nucleotidyltransferase"/>
    <property type="match status" value="1"/>
</dbReference>
<organism evidence="2 3">
    <name type="scientific">Halochromatium glycolicum</name>
    <dbReference type="NCBI Taxonomy" id="85075"/>
    <lineage>
        <taxon>Bacteria</taxon>
        <taxon>Pseudomonadati</taxon>
        <taxon>Pseudomonadota</taxon>
        <taxon>Gammaproteobacteria</taxon>
        <taxon>Chromatiales</taxon>
        <taxon>Chromatiaceae</taxon>
        <taxon>Halochromatium</taxon>
    </lineage>
</organism>
<evidence type="ECO:0000313" key="2">
    <source>
        <dbReference type="EMBL" id="MBK1703968.1"/>
    </source>
</evidence>
<accession>A0AAJ0X992</accession>
<sequence>MSEQQPFGLTSDVITKLRAELGRTAHLQRAVVFGSRAKGNYRHGSDIDLALFGSELTDADLLDLEGRIDDLLLPYQVDLCLVDTLESADLLAHIERVGQPLYPAP</sequence>
<dbReference type="EMBL" id="NRSJ01000006">
    <property type="protein sequence ID" value="MBK1703968.1"/>
    <property type="molecule type" value="Genomic_DNA"/>
</dbReference>
<dbReference type="CDD" id="cd05403">
    <property type="entry name" value="NT_KNTase_like"/>
    <property type="match status" value="1"/>
</dbReference>
<dbReference type="Proteomes" id="UP001296776">
    <property type="component" value="Unassembled WGS sequence"/>
</dbReference>
<dbReference type="InterPro" id="IPR043519">
    <property type="entry name" value="NT_sf"/>
</dbReference>